<dbReference type="AlphaFoldDB" id="A0A7I7MTP3"/>
<reference evidence="3 4" key="1">
    <citation type="journal article" date="2019" name="Emerg. Microbes Infect.">
        <title>Comprehensive subspecies identification of 175 nontuberculous mycobacteria species based on 7547 genomic profiles.</title>
        <authorList>
            <person name="Matsumoto Y."/>
            <person name="Kinjo T."/>
            <person name="Motooka D."/>
            <person name="Nabeya D."/>
            <person name="Jung N."/>
            <person name="Uechi K."/>
            <person name="Horii T."/>
            <person name="Iida T."/>
            <person name="Fujita J."/>
            <person name="Nakamura S."/>
        </authorList>
    </citation>
    <scope>NUCLEOTIDE SEQUENCE [LARGE SCALE GENOMIC DNA]</scope>
    <source>
        <strain evidence="3 4">JCM 14233</strain>
    </source>
</reference>
<sequence length="222" mass="25139">MRVSTAFNRLLQIPGAWVTDVVIAEGDVEVTLRPKARLLRCPVGVLFSVFYNRRRRRWRHLDLGRYRLWLVFEIRRVECPDCGVRTEELPWARPGARHTHQRWAAVWLTFSTTCRADRHGHPVALGHPGKRRRDSAAAGVADGGHPVEPPDLSHPAEFAGHFVQRSHQVWLILRRTTTRLATYRNTPATRPAGARSCPTPRTHAGWAIPANPTGFHPQGSAR</sequence>
<dbReference type="Pfam" id="PF14690">
    <property type="entry name" value="Zn_ribbon_ISL3"/>
    <property type="match status" value="1"/>
</dbReference>
<organism evidence="3 4">
    <name type="scientific">Mycobacterium shinjukuense</name>
    <dbReference type="NCBI Taxonomy" id="398694"/>
    <lineage>
        <taxon>Bacteria</taxon>
        <taxon>Bacillati</taxon>
        <taxon>Actinomycetota</taxon>
        <taxon>Actinomycetes</taxon>
        <taxon>Mycobacteriales</taxon>
        <taxon>Mycobacteriaceae</taxon>
        <taxon>Mycobacterium</taxon>
    </lineage>
</organism>
<name>A0A7I7MTP3_9MYCO</name>
<feature type="domain" description="Transposase IS204/IS1001/IS1096/IS1165 zinc-finger" evidence="2">
    <location>
        <begin position="53"/>
        <end position="82"/>
    </location>
</feature>
<dbReference type="KEGG" id="mshj:MSHI_25150"/>
<protein>
    <recommendedName>
        <fullName evidence="2">Transposase IS204/IS1001/IS1096/IS1165 zinc-finger domain-containing protein</fullName>
    </recommendedName>
</protein>
<gene>
    <name evidence="3" type="ORF">MSHI_25150</name>
</gene>
<accession>A0A7I7MTP3</accession>
<evidence type="ECO:0000256" key="1">
    <source>
        <dbReference type="SAM" id="MobiDB-lite"/>
    </source>
</evidence>
<proteinExistence type="predicted"/>
<dbReference type="EMBL" id="AP022575">
    <property type="protein sequence ID" value="BBX74609.1"/>
    <property type="molecule type" value="Genomic_DNA"/>
</dbReference>
<keyword evidence="4" id="KW-1185">Reference proteome</keyword>
<evidence type="ECO:0000313" key="4">
    <source>
        <dbReference type="Proteomes" id="UP000467236"/>
    </source>
</evidence>
<evidence type="ECO:0000313" key="3">
    <source>
        <dbReference type="EMBL" id="BBX74609.1"/>
    </source>
</evidence>
<feature type="region of interest" description="Disordered" evidence="1">
    <location>
        <begin position="121"/>
        <end position="152"/>
    </location>
</feature>
<dbReference type="InterPro" id="IPR029261">
    <property type="entry name" value="Transposase_Znf"/>
</dbReference>
<evidence type="ECO:0000259" key="2">
    <source>
        <dbReference type="Pfam" id="PF14690"/>
    </source>
</evidence>
<dbReference type="Proteomes" id="UP000467236">
    <property type="component" value="Chromosome"/>
</dbReference>